<evidence type="ECO:0000259" key="3">
    <source>
        <dbReference type="PROSITE" id="PS50102"/>
    </source>
</evidence>
<protein>
    <submittedName>
        <fullName evidence="5">3091_t:CDS:1</fullName>
    </submittedName>
</protein>
<feature type="compositionally biased region" description="Low complexity" evidence="2">
    <location>
        <begin position="381"/>
        <end position="427"/>
    </location>
</feature>
<proteinExistence type="predicted"/>
<dbReference type="GO" id="GO:0000381">
    <property type="term" value="P:regulation of alternative mRNA splicing, via spliceosome"/>
    <property type="evidence" value="ECO:0007669"/>
    <property type="project" value="TreeGrafter"/>
</dbReference>
<feature type="region of interest" description="Disordered" evidence="2">
    <location>
        <begin position="124"/>
        <end position="158"/>
    </location>
</feature>
<dbReference type="InterPro" id="IPR007275">
    <property type="entry name" value="YTH_domain"/>
</dbReference>
<feature type="region of interest" description="Disordered" evidence="2">
    <location>
        <begin position="249"/>
        <end position="285"/>
    </location>
</feature>
<dbReference type="GO" id="GO:0000398">
    <property type="term" value="P:mRNA splicing, via spliceosome"/>
    <property type="evidence" value="ECO:0007669"/>
    <property type="project" value="TreeGrafter"/>
</dbReference>
<feature type="compositionally biased region" description="Low complexity" evidence="2">
    <location>
        <begin position="645"/>
        <end position="661"/>
    </location>
</feature>
<dbReference type="GO" id="GO:1990247">
    <property type="term" value="F:N6-methyladenosine-containing RNA reader activity"/>
    <property type="evidence" value="ECO:0007669"/>
    <property type="project" value="TreeGrafter"/>
</dbReference>
<evidence type="ECO:0000256" key="1">
    <source>
        <dbReference type="PROSITE-ProRule" id="PRU00176"/>
    </source>
</evidence>
<dbReference type="PROSITE" id="PS50102">
    <property type="entry name" value="RRM"/>
    <property type="match status" value="1"/>
</dbReference>
<dbReference type="InterPro" id="IPR012677">
    <property type="entry name" value="Nucleotide-bd_a/b_plait_sf"/>
</dbReference>
<evidence type="ECO:0000256" key="2">
    <source>
        <dbReference type="SAM" id="MobiDB-lite"/>
    </source>
</evidence>
<feature type="compositionally biased region" description="Basic and acidic residues" evidence="2">
    <location>
        <begin position="525"/>
        <end position="536"/>
    </location>
</feature>
<dbReference type="InterPro" id="IPR057720">
    <property type="entry name" value="RRM_YTH1"/>
</dbReference>
<dbReference type="EMBL" id="CAJVPK010000112">
    <property type="protein sequence ID" value="CAG8451483.1"/>
    <property type="molecule type" value="Genomic_DNA"/>
</dbReference>
<dbReference type="CDD" id="cd21134">
    <property type="entry name" value="YTH"/>
    <property type="match status" value="1"/>
</dbReference>
<dbReference type="CDD" id="cd00590">
    <property type="entry name" value="RRM_SF"/>
    <property type="match status" value="1"/>
</dbReference>
<dbReference type="Gene3D" id="3.10.590.10">
    <property type="entry name" value="ph1033 like domains"/>
    <property type="match status" value="1"/>
</dbReference>
<reference evidence="5" key="1">
    <citation type="submission" date="2021-06" db="EMBL/GenBank/DDBJ databases">
        <authorList>
            <person name="Kallberg Y."/>
            <person name="Tangrot J."/>
            <person name="Rosling A."/>
        </authorList>
    </citation>
    <scope>NUCLEOTIDE SEQUENCE</scope>
    <source>
        <strain evidence="5">AZ414A</strain>
    </source>
</reference>
<feature type="domain" description="YTH" evidence="4">
    <location>
        <begin position="432"/>
        <end position="605"/>
    </location>
</feature>
<dbReference type="InterPro" id="IPR045168">
    <property type="entry name" value="YTH_prot"/>
</dbReference>
<feature type="compositionally biased region" description="Acidic residues" evidence="2">
    <location>
        <begin position="537"/>
        <end position="546"/>
    </location>
</feature>
<dbReference type="InterPro" id="IPR000504">
    <property type="entry name" value="RRM_dom"/>
</dbReference>
<dbReference type="OrthoDB" id="306690at2759"/>
<feature type="region of interest" description="Disordered" evidence="2">
    <location>
        <begin position="1"/>
        <end position="42"/>
    </location>
</feature>
<evidence type="ECO:0000259" key="4">
    <source>
        <dbReference type="PROSITE" id="PS50882"/>
    </source>
</evidence>
<dbReference type="SMART" id="SM00360">
    <property type="entry name" value="RRM"/>
    <property type="match status" value="1"/>
</dbReference>
<dbReference type="GO" id="GO:0005654">
    <property type="term" value="C:nucleoplasm"/>
    <property type="evidence" value="ECO:0007669"/>
    <property type="project" value="TreeGrafter"/>
</dbReference>
<dbReference type="AlphaFoldDB" id="A0A9N8VDC5"/>
<accession>A0A9N8VDC5</accession>
<keyword evidence="6" id="KW-1185">Reference proteome</keyword>
<evidence type="ECO:0000313" key="6">
    <source>
        <dbReference type="Proteomes" id="UP000789706"/>
    </source>
</evidence>
<evidence type="ECO:0000313" key="5">
    <source>
        <dbReference type="EMBL" id="CAG8451483.1"/>
    </source>
</evidence>
<dbReference type="PROSITE" id="PS50882">
    <property type="entry name" value="YTH"/>
    <property type="match status" value="1"/>
</dbReference>
<dbReference type="PANTHER" id="PTHR12357">
    <property type="entry name" value="YTH YT521-B HOMOLOGY DOMAIN-CONTAINING"/>
    <property type="match status" value="1"/>
</dbReference>
<sequence>MSCEELTEADSHQATSSNKESRESLSSCAAPKKAASPNNIDKSITSSTSIITNLTNGVEDALNIQAGVTTINHVSDYDQNENVIYRRQSINGNSQRLLNSQSCLSLDQNHNSMLFSSLINITTTNTSSPSSSSPKSTNTSASTVNNNNNNSSNNSSYSNGINMKGSIYEDTPQMYPNPNAPFIPVPSQYFTPQFFSNNGQFFYDAQSNVYPYPQIPVITSMHHPPPFHNHSPLIPSQSLPVRYLNTPSVSGGDSGFSSRRSSLDHIRTPDFGSQHSSRIHQQKKPKQLDKALWVGNLPDSTTYEELRDFFADENMESVFLIKKSNCAFVNYKTHEAVMQAARKYNENDFKNIKLVCRPRKQTPGDLKLKSECLSSLISENTSPTTPSETGSTASSSTRSHRSSLPPRQRIRQPSASMSPASSVSSSKPLSHSRYFILKSLTQDDLDISVKSGLWATQPHNEAALNKAFKSVENVFLIFSANKSGEFYGYARMISPINKETTETIQWTPIDEVALAASSSRPSYGSDDKARSKKSQEEDNEDCEDDVVPSRNWGTTFKVEWIKVQKLPFIRTRHLRNPWNANREVKISRDGTEVEPVVGERLLAEFHKSPPPSVPSPYVSLTGPLLTQTLNIDNQSVGDTQDRRASMSSQSSTPSLPSLQTPLQPMMEPNFIPNNPPNLPSFFPPPGYWHPQPMLVPQYSTAATPQNYASNQQTWVTSPSKDSSRTQQTIQAAANGSVPQHHYPSTQYYPPNTNGTMITQYQSQQYYRNNNDEQYQIGSKSQEQINNDQENDSTTHLMPYIIEDQRKSFEATSSA</sequence>
<dbReference type="Pfam" id="PF25701">
    <property type="entry name" value="RRM_YTH1"/>
    <property type="match status" value="1"/>
</dbReference>
<dbReference type="GO" id="GO:0003729">
    <property type="term" value="F:mRNA binding"/>
    <property type="evidence" value="ECO:0007669"/>
    <property type="project" value="TreeGrafter"/>
</dbReference>
<feature type="compositionally biased region" description="Low complexity" evidence="2">
    <location>
        <begin position="24"/>
        <end position="42"/>
    </location>
</feature>
<feature type="region of interest" description="Disordered" evidence="2">
    <location>
        <begin position="637"/>
        <end position="661"/>
    </location>
</feature>
<name>A0A9N8VDC5_9GLOM</name>
<dbReference type="Gene3D" id="3.30.70.330">
    <property type="match status" value="1"/>
</dbReference>
<feature type="region of interest" description="Disordered" evidence="2">
    <location>
        <begin position="517"/>
        <end position="548"/>
    </location>
</feature>
<dbReference type="Proteomes" id="UP000789706">
    <property type="component" value="Unassembled WGS sequence"/>
</dbReference>
<gene>
    <name evidence="5" type="ORF">DEBURN_LOCUS2162</name>
</gene>
<organism evidence="5 6">
    <name type="scientific">Diversispora eburnea</name>
    <dbReference type="NCBI Taxonomy" id="1213867"/>
    <lineage>
        <taxon>Eukaryota</taxon>
        <taxon>Fungi</taxon>
        <taxon>Fungi incertae sedis</taxon>
        <taxon>Mucoromycota</taxon>
        <taxon>Glomeromycotina</taxon>
        <taxon>Glomeromycetes</taxon>
        <taxon>Diversisporales</taxon>
        <taxon>Diversisporaceae</taxon>
        <taxon>Diversispora</taxon>
    </lineage>
</organism>
<keyword evidence="1" id="KW-0694">RNA-binding</keyword>
<feature type="compositionally biased region" description="Low complexity" evidence="2">
    <location>
        <begin position="249"/>
        <end position="260"/>
    </location>
</feature>
<comment type="caution">
    <text evidence="5">The sequence shown here is derived from an EMBL/GenBank/DDBJ whole genome shotgun (WGS) entry which is preliminary data.</text>
</comment>
<dbReference type="InterPro" id="IPR035979">
    <property type="entry name" value="RBD_domain_sf"/>
</dbReference>
<feature type="domain" description="RRM" evidence="3">
    <location>
        <begin position="290"/>
        <end position="354"/>
    </location>
</feature>
<dbReference type="SUPFAM" id="SSF54928">
    <property type="entry name" value="RNA-binding domain, RBD"/>
    <property type="match status" value="1"/>
</dbReference>
<dbReference type="Pfam" id="PF04146">
    <property type="entry name" value="YTH"/>
    <property type="match status" value="1"/>
</dbReference>
<feature type="region of interest" description="Disordered" evidence="2">
    <location>
        <begin position="377"/>
        <end position="427"/>
    </location>
</feature>
<dbReference type="PANTHER" id="PTHR12357:SF3">
    <property type="entry name" value="YTH DOMAIN-CONTAINING PROTEIN 1"/>
    <property type="match status" value="1"/>
</dbReference>